<evidence type="ECO:0000256" key="4">
    <source>
        <dbReference type="ARBA" id="ARBA00022692"/>
    </source>
</evidence>
<dbReference type="PANTHER" id="PTHR31586:SF1">
    <property type="entry name" value="CYTOCHROME C OXIDASE ASSEMBLY PROTEIN COX20, MITOCHONDRIAL"/>
    <property type="match status" value="1"/>
</dbReference>
<dbReference type="PANTHER" id="PTHR31586">
    <property type="entry name" value="CYTOCHROME C OXIDASE PROTEIN 20"/>
    <property type="match status" value="1"/>
</dbReference>
<feature type="region of interest" description="Disordered" evidence="10">
    <location>
        <begin position="1"/>
        <end position="53"/>
    </location>
</feature>
<feature type="compositionally biased region" description="Polar residues" evidence="10">
    <location>
        <begin position="192"/>
        <end position="202"/>
    </location>
</feature>
<evidence type="ECO:0000256" key="8">
    <source>
        <dbReference type="ARBA" id="ARBA00023136"/>
    </source>
</evidence>
<dbReference type="Pfam" id="PF12597">
    <property type="entry name" value="Cox20"/>
    <property type="match status" value="1"/>
</dbReference>
<keyword evidence="8 9" id="KW-0472">Membrane</keyword>
<dbReference type="GeneID" id="63754677"/>
<evidence type="ECO:0000256" key="9">
    <source>
        <dbReference type="PIRNR" id="PIRNR007871"/>
    </source>
</evidence>
<dbReference type="STRING" id="1073089.A0A1L9RW42"/>
<evidence type="ECO:0000313" key="11">
    <source>
        <dbReference type="EMBL" id="OJJ39077.1"/>
    </source>
</evidence>
<dbReference type="AlphaFoldDB" id="A0A1L9RW42"/>
<comment type="similarity">
    <text evidence="2 9">Belongs to the COX20 family.</text>
</comment>
<dbReference type="OrthoDB" id="14603at2759"/>
<evidence type="ECO:0000256" key="6">
    <source>
        <dbReference type="ARBA" id="ARBA00022989"/>
    </source>
</evidence>
<evidence type="ECO:0000256" key="3">
    <source>
        <dbReference type="ARBA" id="ARBA00017689"/>
    </source>
</evidence>
<sequence length="202" mass="22248">MAEDTREAIASSPEASGNEQTTPQDSSSQPKKPKHELPKSQVGKLWDAFGGPEERANALPTYNRTAKNSNEPSVTEAMKSISLKDATSFYKAPCARDSLLLGIGAGFGIGGVRGVLGGLRSMWTACNWAVGAFALTSLAAHEFCQRRRIQELDGMKQAVELMQQLKVKKQQEKEKKIEEAARAAEEEKKQKSWSNPSNYKFW</sequence>
<proteinExistence type="inferred from homology"/>
<dbReference type="PIRSF" id="PIRSF007871">
    <property type="entry name" value="Cox20"/>
    <property type="match status" value="1"/>
</dbReference>
<keyword evidence="5 9" id="KW-0999">Mitochondrion inner membrane</keyword>
<dbReference type="GO" id="GO:0033617">
    <property type="term" value="P:mitochondrial respiratory chain complex IV assembly"/>
    <property type="evidence" value="ECO:0007669"/>
    <property type="project" value="InterPro"/>
</dbReference>
<feature type="compositionally biased region" description="Basic and acidic residues" evidence="10">
    <location>
        <begin position="178"/>
        <end position="190"/>
    </location>
</feature>
<dbReference type="RefSeq" id="XP_040692753.1">
    <property type="nucleotide sequence ID" value="XM_040838829.1"/>
</dbReference>
<keyword evidence="6" id="KW-1133">Transmembrane helix</keyword>
<organism evidence="11 12">
    <name type="scientific">Aspergillus wentii DTO 134E9</name>
    <dbReference type="NCBI Taxonomy" id="1073089"/>
    <lineage>
        <taxon>Eukaryota</taxon>
        <taxon>Fungi</taxon>
        <taxon>Dikarya</taxon>
        <taxon>Ascomycota</taxon>
        <taxon>Pezizomycotina</taxon>
        <taxon>Eurotiomycetes</taxon>
        <taxon>Eurotiomycetidae</taxon>
        <taxon>Eurotiales</taxon>
        <taxon>Aspergillaceae</taxon>
        <taxon>Aspergillus</taxon>
        <taxon>Aspergillus subgen. Cremei</taxon>
    </lineage>
</organism>
<dbReference type="GO" id="GO:0005743">
    <property type="term" value="C:mitochondrial inner membrane"/>
    <property type="evidence" value="ECO:0007669"/>
    <property type="project" value="UniProtKB-SubCell"/>
</dbReference>
<evidence type="ECO:0000256" key="7">
    <source>
        <dbReference type="ARBA" id="ARBA00023128"/>
    </source>
</evidence>
<evidence type="ECO:0000256" key="1">
    <source>
        <dbReference type="ARBA" id="ARBA00004273"/>
    </source>
</evidence>
<dbReference type="EMBL" id="KV878210">
    <property type="protein sequence ID" value="OJJ39077.1"/>
    <property type="molecule type" value="Genomic_DNA"/>
</dbReference>
<name>A0A1L9RW42_ASPWE</name>
<reference evidence="12" key="1">
    <citation type="journal article" date="2017" name="Genome Biol.">
        <title>Comparative genomics reveals high biological diversity and specific adaptations in the industrially and medically important fungal genus Aspergillus.</title>
        <authorList>
            <person name="de Vries R.P."/>
            <person name="Riley R."/>
            <person name="Wiebenga A."/>
            <person name="Aguilar-Osorio G."/>
            <person name="Amillis S."/>
            <person name="Uchima C.A."/>
            <person name="Anderluh G."/>
            <person name="Asadollahi M."/>
            <person name="Askin M."/>
            <person name="Barry K."/>
            <person name="Battaglia E."/>
            <person name="Bayram O."/>
            <person name="Benocci T."/>
            <person name="Braus-Stromeyer S.A."/>
            <person name="Caldana C."/>
            <person name="Canovas D."/>
            <person name="Cerqueira G.C."/>
            <person name="Chen F."/>
            <person name="Chen W."/>
            <person name="Choi C."/>
            <person name="Clum A."/>
            <person name="Dos Santos R.A."/>
            <person name="Damasio A.R."/>
            <person name="Diallinas G."/>
            <person name="Emri T."/>
            <person name="Fekete E."/>
            <person name="Flipphi M."/>
            <person name="Freyberg S."/>
            <person name="Gallo A."/>
            <person name="Gournas C."/>
            <person name="Habgood R."/>
            <person name="Hainaut M."/>
            <person name="Harispe M.L."/>
            <person name="Henrissat B."/>
            <person name="Hilden K.S."/>
            <person name="Hope R."/>
            <person name="Hossain A."/>
            <person name="Karabika E."/>
            <person name="Karaffa L."/>
            <person name="Karanyi Z."/>
            <person name="Krasevec N."/>
            <person name="Kuo A."/>
            <person name="Kusch H."/>
            <person name="LaButti K."/>
            <person name="Lagendijk E.L."/>
            <person name="Lapidus A."/>
            <person name="Levasseur A."/>
            <person name="Lindquist E."/>
            <person name="Lipzen A."/>
            <person name="Logrieco A.F."/>
            <person name="MacCabe A."/>
            <person name="Maekelae M.R."/>
            <person name="Malavazi I."/>
            <person name="Melin P."/>
            <person name="Meyer V."/>
            <person name="Mielnichuk N."/>
            <person name="Miskei M."/>
            <person name="Molnar A.P."/>
            <person name="Mule G."/>
            <person name="Ngan C.Y."/>
            <person name="Orejas M."/>
            <person name="Orosz E."/>
            <person name="Ouedraogo J.P."/>
            <person name="Overkamp K.M."/>
            <person name="Park H.-S."/>
            <person name="Perrone G."/>
            <person name="Piumi F."/>
            <person name="Punt P.J."/>
            <person name="Ram A.F."/>
            <person name="Ramon A."/>
            <person name="Rauscher S."/>
            <person name="Record E."/>
            <person name="Riano-Pachon D.M."/>
            <person name="Robert V."/>
            <person name="Roehrig J."/>
            <person name="Ruller R."/>
            <person name="Salamov A."/>
            <person name="Salih N.S."/>
            <person name="Samson R.A."/>
            <person name="Sandor E."/>
            <person name="Sanguinetti M."/>
            <person name="Schuetze T."/>
            <person name="Sepcic K."/>
            <person name="Shelest E."/>
            <person name="Sherlock G."/>
            <person name="Sophianopoulou V."/>
            <person name="Squina F.M."/>
            <person name="Sun H."/>
            <person name="Susca A."/>
            <person name="Todd R.B."/>
            <person name="Tsang A."/>
            <person name="Unkles S.E."/>
            <person name="van de Wiele N."/>
            <person name="van Rossen-Uffink D."/>
            <person name="Oliveira J.V."/>
            <person name="Vesth T.C."/>
            <person name="Visser J."/>
            <person name="Yu J.-H."/>
            <person name="Zhou M."/>
            <person name="Andersen M.R."/>
            <person name="Archer D.B."/>
            <person name="Baker S.E."/>
            <person name="Benoit I."/>
            <person name="Brakhage A.A."/>
            <person name="Braus G.H."/>
            <person name="Fischer R."/>
            <person name="Frisvad J.C."/>
            <person name="Goldman G.H."/>
            <person name="Houbraken J."/>
            <person name="Oakley B."/>
            <person name="Pocsi I."/>
            <person name="Scazzocchio C."/>
            <person name="Seiboth B."/>
            <person name="vanKuyk P.A."/>
            <person name="Wortman J."/>
            <person name="Dyer P.S."/>
            <person name="Grigoriev I.V."/>
        </authorList>
    </citation>
    <scope>NUCLEOTIDE SEQUENCE [LARGE SCALE GENOMIC DNA]</scope>
    <source>
        <strain evidence="12">DTO 134E9</strain>
    </source>
</reference>
<dbReference type="VEuPathDB" id="FungiDB:ASPWEDRAFT_65972"/>
<comment type="function">
    <text evidence="9">Involved in the assembly of the cytochrome c oxidase complex.</text>
</comment>
<protein>
    <recommendedName>
        <fullName evidence="3 9">Cytochrome c oxidase assembly protein COX20, mitochondrial</fullName>
    </recommendedName>
</protein>
<gene>
    <name evidence="11" type="ORF">ASPWEDRAFT_65972</name>
</gene>
<keyword evidence="7 9" id="KW-0496">Mitochondrion</keyword>
<keyword evidence="4" id="KW-0812">Transmembrane</keyword>
<evidence type="ECO:0000256" key="2">
    <source>
        <dbReference type="ARBA" id="ARBA00009575"/>
    </source>
</evidence>
<dbReference type="InterPro" id="IPR022533">
    <property type="entry name" value="Cox20"/>
</dbReference>
<feature type="region of interest" description="Disordered" evidence="10">
    <location>
        <begin position="178"/>
        <end position="202"/>
    </location>
</feature>
<dbReference type="Proteomes" id="UP000184383">
    <property type="component" value="Unassembled WGS sequence"/>
</dbReference>
<evidence type="ECO:0000256" key="10">
    <source>
        <dbReference type="SAM" id="MobiDB-lite"/>
    </source>
</evidence>
<evidence type="ECO:0000313" key="12">
    <source>
        <dbReference type="Proteomes" id="UP000184383"/>
    </source>
</evidence>
<keyword evidence="12" id="KW-1185">Reference proteome</keyword>
<comment type="subcellular location">
    <subcellularLocation>
        <location evidence="1 9">Mitochondrion inner membrane</location>
    </subcellularLocation>
</comment>
<feature type="compositionally biased region" description="Polar residues" evidence="10">
    <location>
        <begin position="13"/>
        <end position="30"/>
    </location>
</feature>
<accession>A0A1L9RW42</accession>
<evidence type="ECO:0000256" key="5">
    <source>
        <dbReference type="ARBA" id="ARBA00022792"/>
    </source>
</evidence>